<sequence length="193" mass="22134">MSVLLNSDFPNSSKSEQLSFKIHDRTKSFGYFFQTFKKEKVTVVFNGEYVSSKVLKRIIENFADISHTAKYNSKNSSLREFYLTNLEAIIKVKNGNFKEHVTQLISSSITRLQISRYGDDVLRSELADACKECDELKLEKEVVISVVSMVKSVKSKIEGKLHDREVTVNLQKEYDAAILEQDDVLQTTGEYRD</sequence>
<dbReference type="AlphaFoldDB" id="A0AAD5TT53"/>
<name>A0AAD5TT53_9FUNG</name>
<gene>
    <name evidence="1" type="ORF">HK099_002143</name>
</gene>
<protein>
    <submittedName>
        <fullName evidence="1">Uncharacterized protein</fullName>
    </submittedName>
</protein>
<reference evidence="1" key="1">
    <citation type="submission" date="2020-05" db="EMBL/GenBank/DDBJ databases">
        <title>Phylogenomic resolution of chytrid fungi.</title>
        <authorList>
            <person name="Stajich J.E."/>
            <person name="Amses K."/>
            <person name="Simmons R."/>
            <person name="Seto K."/>
            <person name="Myers J."/>
            <person name="Bonds A."/>
            <person name="Quandt C.A."/>
            <person name="Barry K."/>
            <person name="Liu P."/>
            <person name="Grigoriev I."/>
            <person name="Longcore J.E."/>
            <person name="James T.Y."/>
        </authorList>
    </citation>
    <scope>NUCLEOTIDE SEQUENCE</scope>
    <source>
        <strain evidence="1">JEL0476</strain>
    </source>
</reference>
<dbReference type="EMBL" id="JADGJW010001692">
    <property type="protein sequence ID" value="KAJ3201657.1"/>
    <property type="molecule type" value="Genomic_DNA"/>
</dbReference>
<proteinExistence type="predicted"/>
<accession>A0AAD5TT53</accession>
<evidence type="ECO:0000313" key="1">
    <source>
        <dbReference type="EMBL" id="KAJ3201657.1"/>
    </source>
</evidence>
<organism evidence="1 2">
    <name type="scientific">Clydaea vesicula</name>
    <dbReference type="NCBI Taxonomy" id="447962"/>
    <lineage>
        <taxon>Eukaryota</taxon>
        <taxon>Fungi</taxon>
        <taxon>Fungi incertae sedis</taxon>
        <taxon>Chytridiomycota</taxon>
        <taxon>Chytridiomycota incertae sedis</taxon>
        <taxon>Chytridiomycetes</taxon>
        <taxon>Lobulomycetales</taxon>
        <taxon>Lobulomycetaceae</taxon>
        <taxon>Clydaea</taxon>
    </lineage>
</organism>
<comment type="caution">
    <text evidence="1">The sequence shown here is derived from an EMBL/GenBank/DDBJ whole genome shotgun (WGS) entry which is preliminary data.</text>
</comment>
<evidence type="ECO:0000313" key="2">
    <source>
        <dbReference type="Proteomes" id="UP001211065"/>
    </source>
</evidence>
<feature type="non-terminal residue" evidence="1">
    <location>
        <position position="1"/>
    </location>
</feature>
<dbReference type="Proteomes" id="UP001211065">
    <property type="component" value="Unassembled WGS sequence"/>
</dbReference>
<keyword evidence="2" id="KW-1185">Reference proteome</keyword>